<dbReference type="InterPro" id="IPR051016">
    <property type="entry name" value="Diverse_Substrate_AcTransf"/>
</dbReference>
<dbReference type="AlphaFoldDB" id="A0A1H5VGG1"/>
<dbReference type="PANTHER" id="PTHR10545:SF29">
    <property type="entry name" value="GH14572P-RELATED"/>
    <property type="match status" value="1"/>
</dbReference>
<dbReference type="Pfam" id="PF00583">
    <property type="entry name" value="Acetyltransf_1"/>
    <property type="match status" value="1"/>
</dbReference>
<dbReference type="SUPFAM" id="SSF55729">
    <property type="entry name" value="Acyl-CoA N-acyltransferases (Nat)"/>
    <property type="match status" value="1"/>
</dbReference>
<dbReference type="OrthoDB" id="9805924at2"/>
<dbReference type="Proteomes" id="UP000236754">
    <property type="component" value="Unassembled WGS sequence"/>
</dbReference>
<dbReference type="CDD" id="cd04301">
    <property type="entry name" value="NAT_SF"/>
    <property type="match status" value="1"/>
</dbReference>
<gene>
    <name evidence="5" type="ORF">SAMN05216223_102286</name>
</gene>
<dbReference type="PROSITE" id="PS51186">
    <property type="entry name" value="GNAT"/>
    <property type="match status" value="1"/>
</dbReference>
<dbReference type="FunFam" id="3.40.630.30:FF:000064">
    <property type="entry name" value="GNAT family acetyltransferase"/>
    <property type="match status" value="1"/>
</dbReference>
<name>A0A1H5VGG1_9ACTN</name>
<dbReference type="Gene3D" id="3.40.630.30">
    <property type="match status" value="1"/>
</dbReference>
<evidence type="ECO:0000313" key="5">
    <source>
        <dbReference type="EMBL" id="SEF86136.1"/>
    </source>
</evidence>
<evidence type="ECO:0000259" key="4">
    <source>
        <dbReference type="PROSITE" id="PS51186"/>
    </source>
</evidence>
<comment type="similarity">
    <text evidence="1">Belongs to the acetyltransferase family.</text>
</comment>
<dbReference type="InterPro" id="IPR016181">
    <property type="entry name" value="Acyl_CoA_acyltransferase"/>
</dbReference>
<evidence type="ECO:0000313" key="6">
    <source>
        <dbReference type="Proteomes" id="UP000236754"/>
    </source>
</evidence>
<reference evidence="5 6" key="1">
    <citation type="submission" date="2016-10" db="EMBL/GenBank/DDBJ databases">
        <authorList>
            <person name="de Groot N.N."/>
        </authorList>
    </citation>
    <scope>NUCLEOTIDE SEQUENCE [LARGE SCALE GENOMIC DNA]</scope>
    <source>
        <strain evidence="5 6">CGMCC 4.2023</strain>
    </source>
</reference>
<organism evidence="5 6">
    <name type="scientific">Actinacidiphila yanglinensis</name>
    <dbReference type="NCBI Taxonomy" id="310779"/>
    <lineage>
        <taxon>Bacteria</taxon>
        <taxon>Bacillati</taxon>
        <taxon>Actinomycetota</taxon>
        <taxon>Actinomycetes</taxon>
        <taxon>Kitasatosporales</taxon>
        <taxon>Streptomycetaceae</taxon>
        <taxon>Actinacidiphila</taxon>
    </lineage>
</organism>
<keyword evidence="2 5" id="KW-0808">Transferase</keyword>
<dbReference type="PANTHER" id="PTHR10545">
    <property type="entry name" value="DIAMINE N-ACETYLTRANSFERASE"/>
    <property type="match status" value="1"/>
</dbReference>
<feature type="domain" description="N-acetyltransferase" evidence="4">
    <location>
        <begin position="1"/>
        <end position="166"/>
    </location>
</feature>
<protein>
    <submittedName>
        <fullName evidence="5">L-amino acid N-acyltransferase YncA</fullName>
    </submittedName>
</protein>
<keyword evidence="6" id="KW-1185">Reference proteome</keyword>
<keyword evidence="3 5" id="KW-0012">Acyltransferase</keyword>
<evidence type="ECO:0000256" key="2">
    <source>
        <dbReference type="ARBA" id="ARBA00022679"/>
    </source>
</evidence>
<proteinExistence type="inferred from homology"/>
<dbReference type="InterPro" id="IPR000182">
    <property type="entry name" value="GNAT_dom"/>
</dbReference>
<evidence type="ECO:0000256" key="3">
    <source>
        <dbReference type="ARBA" id="ARBA00023315"/>
    </source>
</evidence>
<dbReference type="GO" id="GO:0008080">
    <property type="term" value="F:N-acetyltransferase activity"/>
    <property type="evidence" value="ECO:0007669"/>
    <property type="project" value="TreeGrafter"/>
</dbReference>
<dbReference type="EMBL" id="FNVU01000002">
    <property type="protein sequence ID" value="SEF86136.1"/>
    <property type="molecule type" value="Genomic_DNA"/>
</dbReference>
<sequence length="194" mass="20709">MIRHATPEDVPAIHAMVRELAAYERAPQEARATEEQLREALFGPDAVASALIAVPDGAGGQEGAVSPEPAGFALWFRNFSTWIGKPGMYLEDLYVRPDVRGEGHGKALLAALAAICVERGFERFEWTVLDWNEKALGVYRSVGALPQDQWTVQRLSGPALHALAARAGAVGDGSVSTATGATIRSSNQAPTHAH</sequence>
<evidence type="ECO:0000256" key="1">
    <source>
        <dbReference type="ARBA" id="ARBA00008694"/>
    </source>
</evidence>
<accession>A0A1H5VGG1</accession>
<dbReference type="RefSeq" id="WP_103884441.1">
    <property type="nucleotide sequence ID" value="NZ_FNVU01000002.1"/>
</dbReference>